<protein>
    <recommendedName>
        <fullName evidence="3">Type VI secretion system baseplate subunit TssF</fullName>
    </recommendedName>
</protein>
<sequence>MAEAETLNSLFLEELSALDAFAARREAEGALSLGAEDPDVRRILEAQAFFSARTRAAAQRATAAAVRRIAAGTLDELLVPAPASMMVECVVGEERVEPAVLPRGTLLRAMSAEGKVGLFAMMRPLAILPIDVAGARLVEQNRRLFVRIRLRARRSWKHAATLSFYVRRLDDYRASLALHDALCRHLTRAFAVAGTDGPEIPCRASFGAPRASALEDGDDRGSLARIRSFFHLPEQELFVQIEVPQTRAPWDTLDLFLELDEEFPTSLSISNDTFRLHVVPVENAWVDFAEPILWDGTRTTAPVRSPSPLLEGVEPAGVRGVYKATDRGLVPLMPAALAQDGDTYEIEEGDGVTELKLSIDGAFEKPCKVLAEARFSQPVLWSASPGKLALGLQTRHLPGVSFRLVGSMRAPAESPLAQDPARCLDVLSLRMRPALGRRDLVGMLEILGASGEGAYRGFATLVDELDSREAPDPARRAGGIRRVYRLAVRQRTPEEAPLVRRLSAQIAALLDAWTEEPVDVEITTRPMAGQRALSGGTKA</sequence>
<evidence type="ECO:0000313" key="2">
    <source>
        <dbReference type="Proteomes" id="UP000309215"/>
    </source>
</evidence>
<evidence type="ECO:0000313" key="1">
    <source>
        <dbReference type="EMBL" id="TKD02767.1"/>
    </source>
</evidence>
<dbReference type="PANTHER" id="PTHR35370">
    <property type="entry name" value="CYTOPLASMIC PROTEIN-RELATED-RELATED"/>
    <property type="match status" value="1"/>
</dbReference>
<proteinExistence type="predicted"/>
<reference evidence="1 2" key="1">
    <citation type="submission" date="2019-04" db="EMBL/GenBank/DDBJ databases">
        <authorList>
            <person name="Li Y."/>
            <person name="Wang J."/>
        </authorList>
    </citation>
    <scope>NUCLEOTIDE SEQUENCE [LARGE SCALE GENOMIC DNA]</scope>
    <source>
        <strain evidence="1 2">DSM 14668</strain>
    </source>
</reference>
<dbReference type="PANTHER" id="PTHR35370:SF1">
    <property type="entry name" value="TYPE VI SECRETION SYSTEM COMPONENT TSSF1"/>
    <property type="match status" value="1"/>
</dbReference>
<accession>A0A4U1J7L4</accession>
<dbReference type="Pfam" id="PF05947">
    <property type="entry name" value="T6SS_TssF"/>
    <property type="match status" value="1"/>
</dbReference>
<dbReference type="AlphaFoldDB" id="A0A4U1J7L4"/>
<dbReference type="EMBL" id="SSMQ01000033">
    <property type="protein sequence ID" value="TKD02767.1"/>
    <property type="molecule type" value="Genomic_DNA"/>
</dbReference>
<evidence type="ECO:0008006" key="3">
    <source>
        <dbReference type="Google" id="ProtNLM"/>
    </source>
</evidence>
<dbReference type="InterPro" id="IPR010272">
    <property type="entry name" value="T6SS_TssF"/>
</dbReference>
<dbReference type="Proteomes" id="UP000309215">
    <property type="component" value="Unassembled WGS sequence"/>
</dbReference>
<comment type="caution">
    <text evidence="1">The sequence shown here is derived from an EMBL/GenBank/DDBJ whole genome shotgun (WGS) entry which is preliminary data.</text>
</comment>
<dbReference type="RefSeq" id="WP_136932173.1">
    <property type="nucleotide sequence ID" value="NZ_SSMQ01000033.1"/>
</dbReference>
<gene>
    <name evidence="1" type="ORF">E8A74_28125</name>
</gene>
<dbReference type="OrthoDB" id="5481098at2"/>
<keyword evidence="2" id="KW-1185">Reference proteome</keyword>
<organism evidence="1 2">
    <name type="scientific">Polyangium fumosum</name>
    <dbReference type="NCBI Taxonomy" id="889272"/>
    <lineage>
        <taxon>Bacteria</taxon>
        <taxon>Pseudomonadati</taxon>
        <taxon>Myxococcota</taxon>
        <taxon>Polyangia</taxon>
        <taxon>Polyangiales</taxon>
        <taxon>Polyangiaceae</taxon>
        <taxon>Polyangium</taxon>
    </lineage>
</organism>
<name>A0A4U1J7L4_9BACT</name>